<accession>A0A100XY96</accession>
<dbReference type="OrthoDB" id="96436at2157"/>
<dbReference type="RefSeq" id="WP_058938686.1">
    <property type="nucleotide sequence ID" value="NZ_LLYW01000018.1"/>
</dbReference>
<dbReference type="Proteomes" id="UP000053462">
    <property type="component" value="Unassembled WGS sequence"/>
</dbReference>
<keyword evidence="2" id="KW-1185">Reference proteome</keyword>
<dbReference type="AlphaFoldDB" id="A0A100XY96"/>
<sequence length="240" mass="25987">MRALKIIGAILAVMALVFILTVATMDEPRTLVPSTAPDKWGPKGTQVNAISYGPAEVRYTITEYSYTGFARDMGNLSRLAGVSVSLKDGVVGYVVVVDLSSVPSTVLPLVRGKVEEKVMGFIEDEVFSMAGELGLELQEKYTSGKDVVWRFSFPLELPGVFGGNTTKEELPVYVRARTVWRGKTLVVALVAYPDGTLEASGGKHSFGSLSISITARIHLEYSDEAEGFLLWAGDAELEET</sequence>
<name>A0A100XY96_9EURY</name>
<gene>
    <name evidence="1" type="ORF">APY94_05545</name>
</gene>
<dbReference type="STRING" id="227598.APY94_05545"/>
<evidence type="ECO:0000313" key="1">
    <source>
        <dbReference type="EMBL" id="KUH33658.1"/>
    </source>
</evidence>
<protein>
    <submittedName>
        <fullName evidence="1">Uncharacterized protein</fullName>
    </submittedName>
</protein>
<proteinExistence type="predicted"/>
<reference evidence="1 2" key="1">
    <citation type="submission" date="2015-10" db="EMBL/GenBank/DDBJ databases">
        <title>Draft genome sequence of Thermococcus celericrescens strain DSM 17994.</title>
        <authorList>
            <person name="Hong S.-J."/>
            <person name="Park C.-E."/>
            <person name="Shin J.-H."/>
        </authorList>
    </citation>
    <scope>NUCLEOTIDE SEQUENCE [LARGE SCALE GENOMIC DNA]</scope>
    <source>
        <strain evidence="1 2">DSM 17994</strain>
    </source>
</reference>
<organism evidence="1 2">
    <name type="scientific">Thermococcus celericrescens</name>
    <dbReference type="NCBI Taxonomy" id="227598"/>
    <lineage>
        <taxon>Archaea</taxon>
        <taxon>Methanobacteriati</taxon>
        <taxon>Methanobacteriota</taxon>
        <taxon>Thermococci</taxon>
        <taxon>Thermococcales</taxon>
        <taxon>Thermococcaceae</taxon>
        <taxon>Thermococcus</taxon>
    </lineage>
</organism>
<evidence type="ECO:0000313" key="2">
    <source>
        <dbReference type="Proteomes" id="UP000053462"/>
    </source>
</evidence>
<dbReference type="EMBL" id="LLYW01000018">
    <property type="protein sequence ID" value="KUH33658.1"/>
    <property type="molecule type" value="Genomic_DNA"/>
</dbReference>
<comment type="caution">
    <text evidence="1">The sequence shown here is derived from an EMBL/GenBank/DDBJ whole genome shotgun (WGS) entry which is preliminary data.</text>
</comment>